<dbReference type="PANTHER" id="PTHR11575:SF24">
    <property type="entry name" value="5'-NUCLEOTIDASE"/>
    <property type="match status" value="1"/>
</dbReference>
<dbReference type="SUPFAM" id="SSF56300">
    <property type="entry name" value="Metallo-dependent phosphatases"/>
    <property type="match status" value="1"/>
</dbReference>
<dbReference type="InterPro" id="IPR006179">
    <property type="entry name" value="5_nucleotidase/apyrase"/>
</dbReference>
<dbReference type="GO" id="GO:0009166">
    <property type="term" value="P:nucleotide catabolic process"/>
    <property type="evidence" value="ECO:0007669"/>
    <property type="project" value="InterPro"/>
</dbReference>
<evidence type="ECO:0000256" key="2">
    <source>
        <dbReference type="ARBA" id="ARBA00022729"/>
    </source>
</evidence>
<protein>
    <submittedName>
        <fullName evidence="6">Putative 5`-nucleotidase family protein</fullName>
    </submittedName>
</protein>
<dbReference type="InterPro" id="IPR029052">
    <property type="entry name" value="Metallo-depent_PP-like"/>
</dbReference>
<organism evidence="6">
    <name type="scientific">uncultured Woeseiaceae bacterium</name>
    <dbReference type="NCBI Taxonomy" id="1983305"/>
    <lineage>
        <taxon>Bacteria</taxon>
        <taxon>Pseudomonadati</taxon>
        <taxon>Pseudomonadota</taxon>
        <taxon>Gammaproteobacteria</taxon>
        <taxon>Woeseiales</taxon>
        <taxon>Woeseiaceae</taxon>
        <taxon>environmental samples</taxon>
    </lineage>
</organism>
<evidence type="ECO:0000256" key="3">
    <source>
        <dbReference type="RuleBase" id="RU362119"/>
    </source>
</evidence>
<dbReference type="PROSITE" id="PS51257">
    <property type="entry name" value="PROKAR_LIPOPROTEIN"/>
    <property type="match status" value="1"/>
</dbReference>
<dbReference type="GO" id="GO:0046872">
    <property type="term" value="F:metal ion binding"/>
    <property type="evidence" value="ECO:0007669"/>
    <property type="project" value="InterPro"/>
</dbReference>
<dbReference type="GO" id="GO:0000166">
    <property type="term" value="F:nucleotide binding"/>
    <property type="evidence" value="ECO:0007669"/>
    <property type="project" value="UniProtKB-KW"/>
</dbReference>
<feature type="domain" description="5'-Nucleotidase C-terminal" evidence="5">
    <location>
        <begin position="392"/>
        <end position="521"/>
    </location>
</feature>
<dbReference type="PRINTS" id="PR01607">
    <property type="entry name" value="APYRASEFAMLY"/>
</dbReference>
<comment type="similarity">
    <text evidence="1 3">Belongs to the 5'-nucleotidase family.</text>
</comment>
<dbReference type="InterPro" id="IPR036907">
    <property type="entry name" value="5'-Nucleotdase_C_sf"/>
</dbReference>
<keyword evidence="2" id="KW-0732">Signal</keyword>
<dbReference type="EMBL" id="LR633967">
    <property type="protein sequence ID" value="VUX55907.1"/>
    <property type="molecule type" value="Genomic_DNA"/>
</dbReference>
<dbReference type="AlphaFoldDB" id="A0A7D9D208"/>
<dbReference type="Pfam" id="PF00149">
    <property type="entry name" value="Metallophos"/>
    <property type="match status" value="1"/>
</dbReference>
<dbReference type="InterPro" id="IPR004843">
    <property type="entry name" value="Calcineurin-like_PHP"/>
</dbReference>
<reference evidence="6" key="1">
    <citation type="submission" date="2019-07" db="EMBL/GenBank/DDBJ databases">
        <authorList>
            <person name="Weber M."/>
            <person name="Kostadinov I."/>
            <person name="Kostadinov D I."/>
        </authorList>
    </citation>
    <scope>NUCLEOTIDE SEQUENCE</scope>
    <source>
        <strain evidence="6">Gfbio:sag-sample-m06:053724c1-46a9-4a36-b237-ea2bf867836b</strain>
    </source>
</reference>
<gene>
    <name evidence="6" type="ORF">JTBM06_V1_160014</name>
</gene>
<evidence type="ECO:0000259" key="5">
    <source>
        <dbReference type="Pfam" id="PF02872"/>
    </source>
</evidence>
<keyword evidence="3" id="KW-0547">Nucleotide-binding</keyword>
<evidence type="ECO:0000259" key="4">
    <source>
        <dbReference type="Pfam" id="PF00149"/>
    </source>
</evidence>
<dbReference type="InterPro" id="IPR006146">
    <property type="entry name" value="5'-Nucleotdase_CS"/>
</dbReference>
<dbReference type="GO" id="GO:0016788">
    <property type="term" value="F:hydrolase activity, acting on ester bonds"/>
    <property type="evidence" value="ECO:0007669"/>
    <property type="project" value="InterPro"/>
</dbReference>
<dbReference type="SUPFAM" id="SSF55816">
    <property type="entry name" value="5'-nucleotidase (syn. UDP-sugar hydrolase), C-terminal domain"/>
    <property type="match status" value="1"/>
</dbReference>
<keyword evidence="3" id="KW-0378">Hydrolase</keyword>
<dbReference type="PANTHER" id="PTHR11575">
    <property type="entry name" value="5'-NUCLEOTIDASE-RELATED"/>
    <property type="match status" value="1"/>
</dbReference>
<sequence>MQANRIRQLVNIAILLLVASCDRAPVENPTITLSVIGTSDVHGALFSVDGNHGLALFGGYVDNLREARAADGGAMLLIDAGDMWQGTIESNLTEGASVVAAFNAVGYDAAAVGNHEFDFGPAGPKATPANELDDAQGALKLRATEADFPLLAANLIDKATGQPVEWPNVQSSVLIDRGGIKIGIIGLMTESALVTTIASNTRGLSVAPLALTTIREAQKLRQAGADLVIVSAHAGSRCENFDDPLDLSSCDMSDEIMQLALELPPGLVDHIIGGHTHQGIAHEVNGIAITESFSRSRAFGRVDHVFDRADRSLISRQIFPPQQICGYVDNTTGDCIAANDAIGAAQVASYSGRVISPTTKVIEIAEHAMQRARDLKSEKLGVYLETPITRAAEPNSAIGNLFTEVMLDVVGGDVLIHNVVGGIRADLPQGDLVYGSVYEMYPFDNLVVQLDLSGAELRRVLQRQVFNPDRRAGIAGIRVFAACDDDILKLTMTRLDGSTIEDHETLAVMTTDFLAMGGDEIFTPVIPEDGFPIAGNTQLVREAIASWMRRRGGTLNAASFSDADNPKWNIPESVTAECAP</sequence>
<accession>A0A7D9D208</accession>
<dbReference type="Gene3D" id="3.60.21.10">
    <property type="match status" value="1"/>
</dbReference>
<evidence type="ECO:0000313" key="6">
    <source>
        <dbReference type="EMBL" id="VUX55907.1"/>
    </source>
</evidence>
<dbReference type="GO" id="GO:0030288">
    <property type="term" value="C:outer membrane-bounded periplasmic space"/>
    <property type="evidence" value="ECO:0007669"/>
    <property type="project" value="TreeGrafter"/>
</dbReference>
<name>A0A7D9D208_9GAMM</name>
<dbReference type="PROSITE" id="PS00786">
    <property type="entry name" value="5_NUCLEOTIDASE_2"/>
    <property type="match status" value="1"/>
</dbReference>
<dbReference type="InterPro" id="IPR008334">
    <property type="entry name" value="5'-Nucleotdase_C"/>
</dbReference>
<proteinExistence type="inferred from homology"/>
<evidence type="ECO:0000256" key="1">
    <source>
        <dbReference type="ARBA" id="ARBA00006654"/>
    </source>
</evidence>
<feature type="domain" description="Calcineurin-like phosphoesterase" evidence="4">
    <location>
        <begin position="35"/>
        <end position="278"/>
    </location>
</feature>
<dbReference type="Gene3D" id="3.90.780.10">
    <property type="entry name" value="5'-Nucleotidase, C-terminal domain"/>
    <property type="match status" value="1"/>
</dbReference>
<dbReference type="Pfam" id="PF02872">
    <property type="entry name" value="5_nucleotid_C"/>
    <property type="match status" value="1"/>
</dbReference>